<organism evidence="1 2">
    <name type="scientific">Cutibacterium equinum</name>
    <dbReference type="NCBI Taxonomy" id="3016342"/>
    <lineage>
        <taxon>Bacteria</taxon>
        <taxon>Bacillati</taxon>
        <taxon>Actinomycetota</taxon>
        <taxon>Actinomycetes</taxon>
        <taxon>Propionibacteriales</taxon>
        <taxon>Propionibacteriaceae</taxon>
        <taxon>Cutibacterium</taxon>
    </lineage>
</organism>
<evidence type="ECO:0000313" key="1">
    <source>
        <dbReference type="EMBL" id="WCC79817.1"/>
    </source>
</evidence>
<proteinExistence type="predicted"/>
<dbReference type="RefSeq" id="WP_271418002.1">
    <property type="nucleotide sequence ID" value="NZ_CP115668.1"/>
</dbReference>
<keyword evidence="2" id="KW-1185">Reference proteome</keyword>
<accession>A0ABY7QZX2</accession>
<dbReference type="NCBIfam" id="TIGR02548">
    <property type="entry name" value="casB_cse2"/>
    <property type="match status" value="1"/>
</dbReference>
<sequence length="207" mass="22858">MPEPWNDVTSAAVSSINRLQHGYLAAPRDPWAVRSLASLRRADATRPGADPGLWDVILGHLPDYLLGQGTAPATPAERAVHAAVVLYAVHQQSRSEPMHVRGIGLGQAVRTLSMRRSSSTEWDPGTISRFQHMCRAQQWAIRVGNLRGLVTLMRSEAVPLDYGHLAADLWRLQVSSPDQVLLEWGRQLHRIPANQTTSAETDQGEPR</sequence>
<name>A0ABY7QZX2_9ACTN</name>
<dbReference type="Pfam" id="PF09485">
    <property type="entry name" value="CRISPR_Cse2"/>
    <property type="match status" value="1"/>
</dbReference>
<dbReference type="EMBL" id="CP115668">
    <property type="protein sequence ID" value="WCC79817.1"/>
    <property type="molecule type" value="Genomic_DNA"/>
</dbReference>
<protein>
    <submittedName>
        <fullName evidence="1">Type I-E CRISPR-associated protein Cse2/CasB</fullName>
    </submittedName>
</protein>
<dbReference type="Proteomes" id="UP001212097">
    <property type="component" value="Chromosome"/>
</dbReference>
<dbReference type="InterPro" id="IPR013382">
    <property type="entry name" value="CRISPR-assoc_prot_Cse2"/>
</dbReference>
<reference evidence="1 2" key="1">
    <citation type="submission" date="2023-01" db="EMBL/GenBank/DDBJ databases">
        <authorList>
            <person name="Lee S.H."/>
            <person name="Jung H.S."/>
            <person name="Yun J.U."/>
        </authorList>
    </citation>
    <scope>NUCLEOTIDE SEQUENCE [LARGE SCALE GENOMIC DNA]</scope>
    <source>
        <strain evidence="1 2">CBA3108</strain>
    </source>
</reference>
<dbReference type="CDD" id="cd09731">
    <property type="entry name" value="Cse2_I-E"/>
    <property type="match status" value="1"/>
</dbReference>
<dbReference type="InterPro" id="IPR038287">
    <property type="entry name" value="Cse2_sf"/>
</dbReference>
<dbReference type="Gene3D" id="1.10.520.40">
    <property type="entry name" value="CRISPR-associated protein Cse2"/>
    <property type="match status" value="1"/>
</dbReference>
<reference evidence="1 2" key="2">
    <citation type="submission" date="2023-06" db="EMBL/GenBank/DDBJ databases">
        <title>The Gram-positive Non-spore-bearing Anaerobic Bacilli of Human Feces.</title>
        <authorList>
            <person name="Eggerth A.H."/>
        </authorList>
    </citation>
    <scope>NUCLEOTIDE SEQUENCE [LARGE SCALE GENOMIC DNA]</scope>
    <source>
        <strain evidence="1 2">CBA3108</strain>
    </source>
</reference>
<evidence type="ECO:0000313" key="2">
    <source>
        <dbReference type="Proteomes" id="UP001212097"/>
    </source>
</evidence>
<gene>
    <name evidence="1" type="primary">casB</name>
    <name evidence="1" type="ORF">O6R08_10190</name>
</gene>